<organism evidence="2 3">
    <name type="scientific">Evansella tamaricis</name>
    <dbReference type="NCBI Taxonomy" id="2069301"/>
    <lineage>
        <taxon>Bacteria</taxon>
        <taxon>Bacillati</taxon>
        <taxon>Bacillota</taxon>
        <taxon>Bacilli</taxon>
        <taxon>Bacillales</taxon>
        <taxon>Bacillaceae</taxon>
        <taxon>Evansella</taxon>
    </lineage>
</organism>
<keyword evidence="3" id="KW-1185">Reference proteome</keyword>
<comment type="caution">
    <text evidence="2">The sequence shown here is derived from an EMBL/GenBank/DDBJ whole genome shotgun (WGS) entry which is preliminary data.</text>
</comment>
<feature type="domain" description="DUF6438" evidence="1">
    <location>
        <begin position="3"/>
        <end position="103"/>
    </location>
</feature>
<evidence type="ECO:0000313" key="2">
    <source>
        <dbReference type="EMBL" id="MBU9713581.1"/>
    </source>
</evidence>
<proteinExistence type="predicted"/>
<sequence>MIKKITFERTACYGSCPIYKVEVFSDGEVKWNGFEYVSKLGIHEWKLTAKKMEKLNGLIEEFDFRNYEYKTSDIYATDHPSCLISIEFEDGYVKHIDHYLGDQLEDEWLVDLDGPVRMTLEQFERRLEGIIGTGKYVKEPLYIFHIRNKVDPILAGCYKGHVVVSNNEKDALSMIPLGVESILENGDIELKEGNWMVRKLGKDATETLYPYVVLSEKV</sequence>
<dbReference type="RefSeq" id="WP_217067732.1">
    <property type="nucleotide sequence ID" value="NZ_JAHQCS010000144.1"/>
</dbReference>
<protein>
    <recommendedName>
        <fullName evidence="1">DUF6438 domain-containing protein</fullName>
    </recommendedName>
</protein>
<dbReference type="EMBL" id="JAHQCS010000144">
    <property type="protein sequence ID" value="MBU9713581.1"/>
    <property type="molecule type" value="Genomic_DNA"/>
</dbReference>
<dbReference type="Proteomes" id="UP000784880">
    <property type="component" value="Unassembled WGS sequence"/>
</dbReference>
<dbReference type="Pfam" id="PF20033">
    <property type="entry name" value="DUF6438"/>
    <property type="match status" value="1"/>
</dbReference>
<dbReference type="InterPro" id="IPR045497">
    <property type="entry name" value="DUF6438"/>
</dbReference>
<evidence type="ECO:0000313" key="3">
    <source>
        <dbReference type="Proteomes" id="UP000784880"/>
    </source>
</evidence>
<evidence type="ECO:0000259" key="1">
    <source>
        <dbReference type="Pfam" id="PF20033"/>
    </source>
</evidence>
<reference evidence="2 3" key="1">
    <citation type="submission" date="2021-06" db="EMBL/GenBank/DDBJ databases">
        <title>Bacillus sp. RD4P76, an endophyte from a halophyte.</title>
        <authorList>
            <person name="Sun J.-Q."/>
        </authorList>
    </citation>
    <scope>NUCLEOTIDE SEQUENCE [LARGE SCALE GENOMIC DNA]</scope>
    <source>
        <strain evidence="2 3">CGMCC 1.15917</strain>
    </source>
</reference>
<gene>
    <name evidence="2" type="ORF">KS419_17775</name>
</gene>
<accession>A0ABS6JIS5</accession>
<name>A0ABS6JIS5_9BACI</name>